<dbReference type="Gene3D" id="1.10.10.10">
    <property type="entry name" value="Winged helix-like DNA-binding domain superfamily/Winged helix DNA-binding domain"/>
    <property type="match status" value="1"/>
</dbReference>
<dbReference type="EMBL" id="JOTN01000001">
    <property type="protein sequence ID" value="KEK21223.1"/>
    <property type="molecule type" value="Genomic_DNA"/>
</dbReference>
<organism evidence="5 6">
    <name type="scientific">Bacillus manliponensis</name>
    <dbReference type="NCBI Taxonomy" id="574376"/>
    <lineage>
        <taxon>Bacteria</taxon>
        <taxon>Bacillati</taxon>
        <taxon>Bacillota</taxon>
        <taxon>Bacilli</taxon>
        <taxon>Bacillales</taxon>
        <taxon>Bacillaceae</taxon>
        <taxon>Bacillus</taxon>
        <taxon>Bacillus cereus group</taxon>
    </lineage>
</organism>
<dbReference type="eggNOG" id="COG1846">
    <property type="taxonomic scope" value="Bacteria"/>
</dbReference>
<dbReference type="InterPro" id="IPR000835">
    <property type="entry name" value="HTH_MarR-typ"/>
</dbReference>
<dbReference type="PANTHER" id="PTHR42756">
    <property type="entry name" value="TRANSCRIPTIONAL REGULATOR, MARR"/>
    <property type="match status" value="1"/>
</dbReference>
<keyword evidence="6" id="KW-1185">Reference proteome</keyword>
<evidence type="ECO:0000256" key="3">
    <source>
        <dbReference type="ARBA" id="ARBA00023163"/>
    </source>
</evidence>
<evidence type="ECO:0000256" key="1">
    <source>
        <dbReference type="ARBA" id="ARBA00023015"/>
    </source>
</evidence>
<dbReference type="InterPro" id="IPR011991">
    <property type="entry name" value="ArsR-like_HTH"/>
</dbReference>
<evidence type="ECO:0000256" key="2">
    <source>
        <dbReference type="ARBA" id="ARBA00023125"/>
    </source>
</evidence>
<dbReference type="RefSeq" id="WP_034634855.1">
    <property type="nucleotide sequence ID" value="NZ_CBCSJC010000002.1"/>
</dbReference>
<sequence>MTSSCVKQSLILYNLHLVNKEISSKFEGCTGLSQSRLELLYQLYQVDEMSQKELQKKVGIDNAAITRHLKYLEAKEMVSRRKKSTDNRVTLVSLTDYGRGAFCSFREEQERFASSALKGFTEEERDELLQVLDRIQKNINEM</sequence>
<proteinExistence type="predicted"/>
<evidence type="ECO:0000313" key="6">
    <source>
        <dbReference type="Proteomes" id="UP000027822"/>
    </source>
</evidence>
<gene>
    <name evidence="5" type="ORF">BAMA_00170</name>
</gene>
<reference evidence="5 6" key="1">
    <citation type="submission" date="2014-06" db="EMBL/GenBank/DDBJ databases">
        <title>Draft genome sequence of Bacillus manliponensis JCM 15802 (MCCC 1A00708).</title>
        <authorList>
            <person name="Lai Q."/>
            <person name="Liu Y."/>
            <person name="Shao Z."/>
        </authorList>
    </citation>
    <scope>NUCLEOTIDE SEQUENCE [LARGE SCALE GENOMIC DNA]</scope>
    <source>
        <strain evidence="5 6">JCM 15802</strain>
    </source>
</reference>
<dbReference type="SUPFAM" id="SSF46785">
    <property type="entry name" value="Winged helix' DNA-binding domain"/>
    <property type="match status" value="1"/>
</dbReference>
<keyword evidence="2" id="KW-0238">DNA-binding</keyword>
<protein>
    <submittedName>
        <fullName evidence="5">MarR family transcriptional regulator</fullName>
    </submittedName>
</protein>
<dbReference type="GO" id="GO:0003700">
    <property type="term" value="F:DNA-binding transcription factor activity"/>
    <property type="evidence" value="ECO:0007669"/>
    <property type="project" value="InterPro"/>
</dbReference>
<evidence type="ECO:0000259" key="4">
    <source>
        <dbReference type="PROSITE" id="PS50995"/>
    </source>
</evidence>
<dbReference type="Proteomes" id="UP000027822">
    <property type="component" value="Unassembled WGS sequence"/>
</dbReference>
<keyword evidence="1" id="KW-0805">Transcription regulation</keyword>
<dbReference type="SMART" id="SM00347">
    <property type="entry name" value="HTH_MARR"/>
    <property type="match status" value="1"/>
</dbReference>
<name>A0A073KFZ1_9BACI</name>
<dbReference type="InterPro" id="IPR036390">
    <property type="entry name" value="WH_DNA-bd_sf"/>
</dbReference>
<feature type="domain" description="HTH marR-type" evidence="4">
    <location>
        <begin position="8"/>
        <end position="137"/>
    </location>
</feature>
<comment type="caution">
    <text evidence="5">The sequence shown here is derived from an EMBL/GenBank/DDBJ whole genome shotgun (WGS) entry which is preliminary data.</text>
</comment>
<dbReference type="Pfam" id="PF01047">
    <property type="entry name" value="MarR"/>
    <property type="match status" value="1"/>
</dbReference>
<dbReference type="STRING" id="574376.BAMA_00170"/>
<evidence type="ECO:0000313" key="5">
    <source>
        <dbReference type="EMBL" id="KEK21223.1"/>
    </source>
</evidence>
<dbReference type="CDD" id="cd00090">
    <property type="entry name" value="HTH_ARSR"/>
    <property type="match status" value="1"/>
</dbReference>
<accession>A0A073KFZ1</accession>
<keyword evidence="3" id="KW-0804">Transcription</keyword>
<dbReference type="GO" id="GO:0003677">
    <property type="term" value="F:DNA binding"/>
    <property type="evidence" value="ECO:0007669"/>
    <property type="project" value="UniProtKB-KW"/>
</dbReference>
<dbReference type="PRINTS" id="PR00598">
    <property type="entry name" value="HTHMARR"/>
</dbReference>
<dbReference type="InterPro" id="IPR036388">
    <property type="entry name" value="WH-like_DNA-bd_sf"/>
</dbReference>
<dbReference type="AlphaFoldDB" id="A0A073KFZ1"/>
<dbReference type="PANTHER" id="PTHR42756:SF1">
    <property type="entry name" value="TRANSCRIPTIONAL REPRESSOR OF EMRAB OPERON"/>
    <property type="match status" value="1"/>
</dbReference>
<dbReference type="OrthoDB" id="2366010at2"/>
<dbReference type="PROSITE" id="PS50995">
    <property type="entry name" value="HTH_MARR_2"/>
    <property type="match status" value="1"/>
</dbReference>